<dbReference type="SUPFAM" id="SSF52738">
    <property type="entry name" value="Methylesterase CheB, C-terminal domain"/>
    <property type="match status" value="1"/>
</dbReference>
<sequence>MPPYRPSADLLLATLAVVAGPRVVAVVLSGRGNDGATGATAVRRFGGTVIATAPATATASAMPEAAIDRDSIVNAVVDLDDIAGLLTAFTGSGVLGTRQAEG</sequence>
<evidence type="ECO:0000313" key="7">
    <source>
        <dbReference type="Proteomes" id="UP001304298"/>
    </source>
</evidence>
<evidence type="ECO:0000259" key="5">
    <source>
        <dbReference type="PROSITE" id="PS50122"/>
    </source>
</evidence>
<dbReference type="InterPro" id="IPR000673">
    <property type="entry name" value="Sig_transdc_resp-reg_Me-estase"/>
</dbReference>
<dbReference type="EMBL" id="JAYFSI010000020">
    <property type="protein sequence ID" value="MEA5367122.1"/>
    <property type="molecule type" value="Genomic_DNA"/>
</dbReference>
<comment type="caution">
    <text evidence="4">Lacks conserved residue(s) required for the propagation of feature annotation.</text>
</comment>
<dbReference type="PANTHER" id="PTHR42872">
    <property type="entry name" value="PROTEIN-GLUTAMATE METHYLESTERASE/PROTEIN-GLUTAMINE GLUTAMINASE"/>
    <property type="match status" value="1"/>
</dbReference>
<dbReference type="EC" id="3.1.1.61" evidence="2"/>
<gene>
    <name evidence="6" type="ORF">VA596_46865</name>
</gene>
<evidence type="ECO:0000256" key="1">
    <source>
        <dbReference type="ARBA" id="ARBA00022801"/>
    </source>
</evidence>
<dbReference type="RefSeq" id="WP_323336864.1">
    <property type="nucleotide sequence ID" value="NZ_JAYFSI010000020.1"/>
</dbReference>
<dbReference type="Gene3D" id="3.40.50.180">
    <property type="entry name" value="Methylesterase CheB, C-terminal domain"/>
    <property type="match status" value="1"/>
</dbReference>
<keyword evidence="1" id="KW-0378">Hydrolase</keyword>
<evidence type="ECO:0000256" key="4">
    <source>
        <dbReference type="PROSITE-ProRule" id="PRU00050"/>
    </source>
</evidence>
<evidence type="ECO:0000256" key="2">
    <source>
        <dbReference type="ARBA" id="ARBA00039140"/>
    </source>
</evidence>
<comment type="caution">
    <text evidence="6">The sequence shown here is derived from an EMBL/GenBank/DDBJ whole genome shotgun (WGS) entry which is preliminary data.</text>
</comment>
<reference evidence="6 7" key="1">
    <citation type="submission" date="2023-12" db="EMBL/GenBank/DDBJ databases">
        <title>Amycolatopsis sp. V23-08.</title>
        <authorList>
            <person name="Somphong A."/>
        </authorList>
    </citation>
    <scope>NUCLEOTIDE SEQUENCE [LARGE SCALE GENOMIC DNA]</scope>
    <source>
        <strain evidence="6 7">V23-08</strain>
    </source>
</reference>
<keyword evidence="7" id="KW-1185">Reference proteome</keyword>
<evidence type="ECO:0000256" key="3">
    <source>
        <dbReference type="ARBA" id="ARBA00048267"/>
    </source>
</evidence>
<proteinExistence type="predicted"/>
<dbReference type="PANTHER" id="PTHR42872:SF6">
    <property type="entry name" value="PROTEIN-GLUTAMATE METHYLESTERASE_PROTEIN-GLUTAMINE GLUTAMINASE"/>
    <property type="match status" value="1"/>
</dbReference>
<dbReference type="Proteomes" id="UP001304298">
    <property type="component" value="Unassembled WGS sequence"/>
</dbReference>
<protein>
    <recommendedName>
        <fullName evidence="2">protein-glutamate methylesterase</fullName>
        <ecNumber evidence="2">3.1.1.61</ecNumber>
    </recommendedName>
</protein>
<dbReference type="PROSITE" id="PS50122">
    <property type="entry name" value="CHEB"/>
    <property type="match status" value="1"/>
</dbReference>
<comment type="catalytic activity">
    <reaction evidence="3">
        <text>[protein]-L-glutamate 5-O-methyl ester + H2O = L-glutamyl-[protein] + methanol + H(+)</text>
        <dbReference type="Rhea" id="RHEA:23236"/>
        <dbReference type="Rhea" id="RHEA-COMP:10208"/>
        <dbReference type="Rhea" id="RHEA-COMP:10311"/>
        <dbReference type="ChEBI" id="CHEBI:15377"/>
        <dbReference type="ChEBI" id="CHEBI:15378"/>
        <dbReference type="ChEBI" id="CHEBI:17790"/>
        <dbReference type="ChEBI" id="CHEBI:29973"/>
        <dbReference type="ChEBI" id="CHEBI:82795"/>
        <dbReference type="EC" id="3.1.1.61"/>
    </reaction>
</comment>
<evidence type="ECO:0000313" key="6">
    <source>
        <dbReference type="EMBL" id="MEA5367122.1"/>
    </source>
</evidence>
<name>A0ABU5RLH0_9PSEU</name>
<dbReference type="InterPro" id="IPR035909">
    <property type="entry name" value="CheB_C"/>
</dbReference>
<accession>A0ABU5RLH0</accession>
<dbReference type="Pfam" id="PF01339">
    <property type="entry name" value="CheB_methylest"/>
    <property type="match status" value="1"/>
</dbReference>
<feature type="domain" description="CheB-type methylesterase" evidence="5">
    <location>
        <begin position="1"/>
        <end position="93"/>
    </location>
</feature>
<organism evidence="6 7">
    <name type="scientific">Amycolatopsis heterodermiae</name>
    <dbReference type="NCBI Taxonomy" id="3110235"/>
    <lineage>
        <taxon>Bacteria</taxon>
        <taxon>Bacillati</taxon>
        <taxon>Actinomycetota</taxon>
        <taxon>Actinomycetes</taxon>
        <taxon>Pseudonocardiales</taxon>
        <taxon>Pseudonocardiaceae</taxon>
        <taxon>Amycolatopsis</taxon>
    </lineage>
</organism>